<dbReference type="InParanoid" id="A0A2G5CHV0"/>
<gene>
    <name evidence="2" type="ORF">AQUCO_05600101v1</name>
</gene>
<feature type="region of interest" description="Disordered" evidence="1">
    <location>
        <begin position="1"/>
        <end position="71"/>
    </location>
</feature>
<accession>A0A2G5CHV0</accession>
<dbReference type="Proteomes" id="UP000230069">
    <property type="component" value="Unassembled WGS sequence"/>
</dbReference>
<evidence type="ECO:0000313" key="3">
    <source>
        <dbReference type="Proteomes" id="UP000230069"/>
    </source>
</evidence>
<evidence type="ECO:0000313" key="2">
    <source>
        <dbReference type="EMBL" id="PIA30417.1"/>
    </source>
</evidence>
<dbReference type="OrthoDB" id="1986044at2759"/>
<dbReference type="AlphaFoldDB" id="A0A2G5CHV0"/>
<feature type="compositionally biased region" description="Acidic residues" evidence="1">
    <location>
        <begin position="24"/>
        <end position="35"/>
    </location>
</feature>
<name>A0A2G5CHV0_AQUCA</name>
<organism evidence="2 3">
    <name type="scientific">Aquilegia coerulea</name>
    <name type="common">Rocky mountain columbine</name>
    <dbReference type="NCBI Taxonomy" id="218851"/>
    <lineage>
        <taxon>Eukaryota</taxon>
        <taxon>Viridiplantae</taxon>
        <taxon>Streptophyta</taxon>
        <taxon>Embryophyta</taxon>
        <taxon>Tracheophyta</taxon>
        <taxon>Spermatophyta</taxon>
        <taxon>Magnoliopsida</taxon>
        <taxon>Ranunculales</taxon>
        <taxon>Ranunculaceae</taxon>
        <taxon>Thalictroideae</taxon>
        <taxon>Aquilegia</taxon>
    </lineage>
</organism>
<dbReference type="EMBL" id="KZ305073">
    <property type="protein sequence ID" value="PIA30417.1"/>
    <property type="molecule type" value="Genomic_DNA"/>
</dbReference>
<protein>
    <submittedName>
        <fullName evidence="2">Uncharacterized protein</fullName>
    </submittedName>
</protein>
<sequence>MATLCGDEVATGEFDNGGEMSPDIPDDEGFVEADGLEARVSQSASPDTCCDAPDFTGAPAGSTGTSASTDVPFRHEIPVQANSQLPSKRKKSRFSHEPDYNKGMIDVIQNLADSLVATAPTIVAPQSYMDQIKVTLDLVIEDDRYLYADSLEFLALNTTLGEVFLRLDEDMRLGWLRRKLNIT</sequence>
<evidence type="ECO:0000256" key="1">
    <source>
        <dbReference type="SAM" id="MobiDB-lite"/>
    </source>
</evidence>
<keyword evidence="3" id="KW-1185">Reference proteome</keyword>
<reference evidence="2 3" key="1">
    <citation type="submission" date="2017-09" db="EMBL/GenBank/DDBJ databases">
        <title>WGS assembly of Aquilegia coerulea Goldsmith.</title>
        <authorList>
            <person name="Hodges S."/>
            <person name="Kramer E."/>
            <person name="Nordborg M."/>
            <person name="Tomkins J."/>
            <person name="Borevitz J."/>
            <person name="Derieg N."/>
            <person name="Yan J."/>
            <person name="Mihaltcheva S."/>
            <person name="Hayes R.D."/>
            <person name="Rokhsar D."/>
        </authorList>
    </citation>
    <scope>NUCLEOTIDE SEQUENCE [LARGE SCALE GENOMIC DNA]</scope>
    <source>
        <strain evidence="3">cv. Goldsmith</strain>
    </source>
</reference>
<proteinExistence type="predicted"/>